<feature type="compositionally biased region" description="Basic residues" evidence="1">
    <location>
        <begin position="67"/>
        <end position="81"/>
    </location>
</feature>
<name>A0A5B7DMF4_PORTR</name>
<organism evidence="2 3">
    <name type="scientific">Portunus trituberculatus</name>
    <name type="common">Swimming crab</name>
    <name type="synonym">Neptunus trituberculatus</name>
    <dbReference type="NCBI Taxonomy" id="210409"/>
    <lineage>
        <taxon>Eukaryota</taxon>
        <taxon>Metazoa</taxon>
        <taxon>Ecdysozoa</taxon>
        <taxon>Arthropoda</taxon>
        <taxon>Crustacea</taxon>
        <taxon>Multicrustacea</taxon>
        <taxon>Malacostraca</taxon>
        <taxon>Eumalacostraca</taxon>
        <taxon>Eucarida</taxon>
        <taxon>Decapoda</taxon>
        <taxon>Pleocyemata</taxon>
        <taxon>Brachyura</taxon>
        <taxon>Eubrachyura</taxon>
        <taxon>Portunoidea</taxon>
        <taxon>Portunidae</taxon>
        <taxon>Portuninae</taxon>
        <taxon>Portunus</taxon>
    </lineage>
</organism>
<dbReference type="AlphaFoldDB" id="A0A5B7DMF4"/>
<protein>
    <submittedName>
        <fullName evidence="2">Uncharacterized protein</fullName>
    </submittedName>
</protein>
<keyword evidence="3" id="KW-1185">Reference proteome</keyword>
<reference evidence="2 3" key="1">
    <citation type="submission" date="2019-05" db="EMBL/GenBank/DDBJ databases">
        <title>Another draft genome of Portunus trituberculatus and its Hox gene families provides insights of decapod evolution.</title>
        <authorList>
            <person name="Jeong J.-H."/>
            <person name="Song I."/>
            <person name="Kim S."/>
            <person name="Choi T."/>
            <person name="Kim D."/>
            <person name="Ryu S."/>
            <person name="Kim W."/>
        </authorList>
    </citation>
    <scope>NUCLEOTIDE SEQUENCE [LARGE SCALE GENOMIC DNA]</scope>
    <source>
        <tissue evidence="2">Muscle</tissue>
    </source>
</reference>
<evidence type="ECO:0000313" key="3">
    <source>
        <dbReference type="Proteomes" id="UP000324222"/>
    </source>
</evidence>
<dbReference type="EMBL" id="VSRR010001065">
    <property type="protein sequence ID" value="MPC22234.1"/>
    <property type="molecule type" value="Genomic_DNA"/>
</dbReference>
<accession>A0A5B7DMF4</accession>
<comment type="caution">
    <text evidence="2">The sequence shown here is derived from an EMBL/GenBank/DDBJ whole genome shotgun (WGS) entry which is preliminary data.</text>
</comment>
<gene>
    <name evidence="2" type="ORF">E2C01_015246</name>
</gene>
<dbReference type="Proteomes" id="UP000324222">
    <property type="component" value="Unassembled WGS sequence"/>
</dbReference>
<evidence type="ECO:0000313" key="2">
    <source>
        <dbReference type="EMBL" id="MPC22234.1"/>
    </source>
</evidence>
<proteinExistence type="predicted"/>
<feature type="compositionally biased region" description="Basic and acidic residues" evidence="1">
    <location>
        <begin position="82"/>
        <end position="96"/>
    </location>
</feature>
<feature type="region of interest" description="Disordered" evidence="1">
    <location>
        <begin position="1"/>
        <end position="111"/>
    </location>
</feature>
<feature type="compositionally biased region" description="Acidic residues" evidence="1">
    <location>
        <begin position="97"/>
        <end position="111"/>
    </location>
</feature>
<sequence>MLTVMGEAIVRGAAKEERLADGEQVDGGSQETARGGNGERHHRQSEAGVCYGRRGLLQTRLPEALKQTHHHHHHHHNHHHHSDQCKLKGEAEKQEYNEEEENEGCEEAQYT</sequence>
<evidence type="ECO:0000256" key="1">
    <source>
        <dbReference type="SAM" id="MobiDB-lite"/>
    </source>
</evidence>